<keyword evidence="2" id="KW-0808">Transferase</keyword>
<feature type="non-terminal residue" evidence="2">
    <location>
        <position position="1"/>
    </location>
</feature>
<gene>
    <name evidence="2" type="ORF">Tci_890284</name>
</gene>
<feature type="domain" description="Reverse transcriptase zinc-binding" evidence="1">
    <location>
        <begin position="1"/>
        <end position="52"/>
    </location>
</feature>
<reference evidence="2" key="1">
    <citation type="journal article" date="2019" name="Sci. Rep.">
        <title>Draft genome of Tanacetum cinerariifolium, the natural source of mosquito coil.</title>
        <authorList>
            <person name="Yamashiro T."/>
            <person name="Shiraishi A."/>
            <person name="Satake H."/>
            <person name="Nakayama K."/>
        </authorList>
    </citation>
    <scope>NUCLEOTIDE SEQUENCE</scope>
</reference>
<evidence type="ECO:0000259" key="1">
    <source>
        <dbReference type="Pfam" id="PF13966"/>
    </source>
</evidence>
<keyword evidence="2" id="KW-0695">RNA-directed DNA polymerase</keyword>
<comment type="caution">
    <text evidence="2">The sequence shown here is derived from an EMBL/GenBank/DDBJ whole genome shotgun (WGS) entry which is preliminary data.</text>
</comment>
<dbReference type="AlphaFoldDB" id="A0A699U4Z6"/>
<keyword evidence="2" id="KW-0548">Nucleotidyltransferase</keyword>
<name>A0A699U4Z6_TANCI</name>
<accession>A0A699U4Z6</accession>
<sequence length="130" mass="15603">VFTWRAHRDRLPTKTNLCRRGVLLDSSLCPICNVEFEDIQHVLFQCDVARAVFRRICRWWDLDWQEIRSFLEWDAWFLAIRLPSRLKAVLEGVFCAAWWRIWSLRNMLIFDPSPPSRSGLFDDIVSWSFL</sequence>
<organism evidence="2">
    <name type="scientific">Tanacetum cinerariifolium</name>
    <name type="common">Dalmatian daisy</name>
    <name type="synonym">Chrysanthemum cinerariifolium</name>
    <dbReference type="NCBI Taxonomy" id="118510"/>
    <lineage>
        <taxon>Eukaryota</taxon>
        <taxon>Viridiplantae</taxon>
        <taxon>Streptophyta</taxon>
        <taxon>Embryophyta</taxon>
        <taxon>Tracheophyta</taxon>
        <taxon>Spermatophyta</taxon>
        <taxon>Magnoliopsida</taxon>
        <taxon>eudicotyledons</taxon>
        <taxon>Gunneridae</taxon>
        <taxon>Pentapetalae</taxon>
        <taxon>asterids</taxon>
        <taxon>campanulids</taxon>
        <taxon>Asterales</taxon>
        <taxon>Asteraceae</taxon>
        <taxon>Asteroideae</taxon>
        <taxon>Anthemideae</taxon>
        <taxon>Anthemidinae</taxon>
        <taxon>Tanacetum</taxon>
    </lineage>
</organism>
<dbReference type="Pfam" id="PF13966">
    <property type="entry name" value="zf-RVT"/>
    <property type="match status" value="1"/>
</dbReference>
<dbReference type="InterPro" id="IPR026960">
    <property type="entry name" value="RVT-Znf"/>
</dbReference>
<dbReference type="GO" id="GO:0003964">
    <property type="term" value="F:RNA-directed DNA polymerase activity"/>
    <property type="evidence" value="ECO:0007669"/>
    <property type="project" value="UniProtKB-KW"/>
</dbReference>
<proteinExistence type="predicted"/>
<protein>
    <submittedName>
        <fullName evidence="2">RNA-directed DNA polymerase, eukaryota</fullName>
    </submittedName>
</protein>
<dbReference type="EMBL" id="BKCJ011306746">
    <property type="protein sequence ID" value="GFD18315.1"/>
    <property type="molecule type" value="Genomic_DNA"/>
</dbReference>
<evidence type="ECO:0000313" key="2">
    <source>
        <dbReference type="EMBL" id="GFD18315.1"/>
    </source>
</evidence>